<dbReference type="PANTHER" id="PTHR38340">
    <property type="entry name" value="S-LAYER PROTEIN"/>
    <property type="match status" value="1"/>
</dbReference>
<dbReference type="PROSITE" id="PS00330">
    <property type="entry name" value="HEMOLYSIN_CALCIUM"/>
    <property type="match status" value="2"/>
</dbReference>
<dbReference type="Gene3D" id="2.60.120.560">
    <property type="entry name" value="Exo-inulinase, domain 1"/>
    <property type="match status" value="2"/>
</dbReference>
<dbReference type="InterPro" id="IPR018511">
    <property type="entry name" value="Hemolysin-typ_Ca-bd_CS"/>
</dbReference>
<dbReference type="Gene3D" id="2.60.40.10">
    <property type="entry name" value="Immunoglobulins"/>
    <property type="match status" value="1"/>
</dbReference>
<evidence type="ECO:0000313" key="7">
    <source>
        <dbReference type="Proteomes" id="UP000593594"/>
    </source>
</evidence>
<dbReference type="Proteomes" id="UP000593594">
    <property type="component" value="Chromosome"/>
</dbReference>
<dbReference type="EMBL" id="CP058214">
    <property type="protein sequence ID" value="QPC42845.1"/>
    <property type="molecule type" value="Genomic_DNA"/>
</dbReference>
<protein>
    <submittedName>
        <fullName evidence="6">Cadherin-like domain-containing protein</fullName>
    </submittedName>
</protein>
<keyword evidence="7" id="KW-1185">Reference proteome</keyword>
<reference evidence="6 7" key="1">
    <citation type="submission" date="2020-06" db="EMBL/GenBank/DDBJ databases">
        <title>Genome sequence of 2 isolates from Red Sea Mangroves.</title>
        <authorList>
            <person name="Sefrji F."/>
            <person name="Michoud G."/>
            <person name="Merlino G."/>
            <person name="Daffonchio D."/>
        </authorList>
    </citation>
    <scope>NUCLEOTIDE SEQUENCE [LARGE SCALE GENOMIC DNA]</scope>
    <source>
        <strain evidence="6 7">R1DC25</strain>
    </source>
</reference>
<dbReference type="InterPro" id="IPR041690">
    <property type="entry name" value="Cadherin_5"/>
</dbReference>
<dbReference type="GO" id="GO:0005509">
    <property type="term" value="F:calcium ion binding"/>
    <property type="evidence" value="ECO:0007669"/>
    <property type="project" value="InterPro"/>
</dbReference>
<gene>
    <name evidence="6" type="ORF">HW532_09150</name>
</gene>
<feature type="compositionally biased region" description="Polar residues" evidence="3">
    <location>
        <begin position="171"/>
        <end position="183"/>
    </location>
</feature>
<dbReference type="Pfam" id="PF00353">
    <property type="entry name" value="HemolysinCabind"/>
    <property type="match status" value="3"/>
</dbReference>
<dbReference type="SUPFAM" id="SSF56300">
    <property type="entry name" value="Metallo-dependent phosphatases"/>
    <property type="match status" value="1"/>
</dbReference>
<dbReference type="GO" id="GO:0016787">
    <property type="term" value="F:hydrolase activity"/>
    <property type="evidence" value="ECO:0007669"/>
    <property type="project" value="InterPro"/>
</dbReference>
<dbReference type="InterPro" id="IPR001343">
    <property type="entry name" value="Hemolysn_Ca-bd"/>
</dbReference>
<dbReference type="InterPro" id="IPR011049">
    <property type="entry name" value="Serralysin-like_metalloprot_C"/>
</dbReference>
<dbReference type="InterPro" id="IPR013320">
    <property type="entry name" value="ConA-like_dom_sf"/>
</dbReference>
<dbReference type="InterPro" id="IPR050557">
    <property type="entry name" value="RTX_toxin/Mannuronan_C5-epim"/>
</dbReference>
<dbReference type="GO" id="GO:0005576">
    <property type="term" value="C:extracellular region"/>
    <property type="evidence" value="ECO:0007669"/>
    <property type="project" value="UniProtKB-SubCell"/>
</dbReference>
<keyword evidence="2" id="KW-0964">Secreted</keyword>
<dbReference type="InterPro" id="IPR010496">
    <property type="entry name" value="AL/BT2_dom"/>
</dbReference>
<dbReference type="InterPro" id="IPR029052">
    <property type="entry name" value="Metallo-depent_PP-like"/>
</dbReference>
<dbReference type="Pfam" id="PF17892">
    <property type="entry name" value="Cadherin_5"/>
    <property type="match status" value="2"/>
</dbReference>
<feature type="region of interest" description="Disordered" evidence="3">
    <location>
        <begin position="166"/>
        <end position="217"/>
    </location>
</feature>
<dbReference type="InterPro" id="IPR013783">
    <property type="entry name" value="Ig-like_fold"/>
</dbReference>
<evidence type="ECO:0000259" key="5">
    <source>
        <dbReference type="Pfam" id="PF17892"/>
    </source>
</evidence>
<feature type="domain" description="3-keto-alpha-glucoside-1,2-lyase/3-keto-2-hydroxy-glucal hydratase" evidence="4">
    <location>
        <begin position="1099"/>
        <end position="1260"/>
    </location>
</feature>
<evidence type="ECO:0000313" key="6">
    <source>
        <dbReference type="EMBL" id="QPC42845.1"/>
    </source>
</evidence>
<feature type="domain" description="Cadherin-like" evidence="5">
    <location>
        <begin position="1467"/>
        <end position="1560"/>
    </location>
</feature>
<proteinExistence type="predicted"/>
<dbReference type="Pfam" id="PF06439">
    <property type="entry name" value="3keto-disac_hyd"/>
    <property type="match status" value="1"/>
</dbReference>
<dbReference type="Gene3D" id="3.60.21.10">
    <property type="match status" value="1"/>
</dbReference>
<name>A0A7S8C3S2_9HYPH</name>
<feature type="domain" description="Cadherin-like" evidence="5">
    <location>
        <begin position="1371"/>
        <end position="1462"/>
    </location>
</feature>
<dbReference type="PRINTS" id="PR00313">
    <property type="entry name" value="CABNDNGRPT"/>
</dbReference>
<feature type="compositionally biased region" description="Acidic residues" evidence="3">
    <location>
        <begin position="1606"/>
        <end position="1616"/>
    </location>
</feature>
<dbReference type="Pfam" id="PF17963">
    <property type="entry name" value="Big_9"/>
    <property type="match status" value="1"/>
</dbReference>
<evidence type="ECO:0000256" key="3">
    <source>
        <dbReference type="SAM" id="MobiDB-lite"/>
    </source>
</evidence>
<evidence type="ECO:0000256" key="2">
    <source>
        <dbReference type="ARBA" id="ARBA00022525"/>
    </source>
</evidence>
<evidence type="ECO:0000259" key="4">
    <source>
        <dbReference type="Pfam" id="PF06439"/>
    </source>
</evidence>
<feature type="region of interest" description="Disordered" evidence="3">
    <location>
        <begin position="1606"/>
        <end position="1645"/>
    </location>
</feature>
<dbReference type="Gene3D" id="2.150.10.10">
    <property type="entry name" value="Serralysin-like metalloprotease, C-terminal"/>
    <property type="match status" value="1"/>
</dbReference>
<dbReference type="RefSeq" id="WP_213164081.1">
    <property type="nucleotide sequence ID" value="NZ_CP058214.1"/>
</dbReference>
<dbReference type="PANTHER" id="PTHR38340:SF1">
    <property type="entry name" value="S-LAYER PROTEIN"/>
    <property type="match status" value="1"/>
</dbReference>
<comment type="subcellular location">
    <subcellularLocation>
        <location evidence="1">Secreted</location>
    </subcellularLocation>
</comment>
<organism evidence="6 7">
    <name type="scientific">Kaustia mangrovi</name>
    <dbReference type="NCBI Taxonomy" id="2593653"/>
    <lineage>
        <taxon>Bacteria</taxon>
        <taxon>Pseudomonadati</taxon>
        <taxon>Pseudomonadota</taxon>
        <taxon>Alphaproteobacteria</taxon>
        <taxon>Hyphomicrobiales</taxon>
        <taxon>Parvibaculaceae</taxon>
        <taxon>Kaustia</taxon>
    </lineage>
</organism>
<evidence type="ECO:0000256" key="1">
    <source>
        <dbReference type="ARBA" id="ARBA00004613"/>
    </source>
</evidence>
<dbReference type="CDD" id="cd00146">
    <property type="entry name" value="PKD"/>
    <property type="match status" value="1"/>
</dbReference>
<feature type="compositionally biased region" description="Basic and acidic residues" evidence="3">
    <location>
        <begin position="184"/>
        <end position="197"/>
    </location>
</feature>
<dbReference type="SUPFAM" id="SSF49899">
    <property type="entry name" value="Concanavalin A-like lectins/glucanases"/>
    <property type="match status" value="1"/>
</dbReference>
<dbReference type="KEGG" id="kmn:HW532_09150"/>
<sequence>MTTLTNPILDFMVKRGSENRVIDLNEIFSGENLTFTVESSDPSVAAVTLDGSMLTLDFLETLGHTDLKITATDGNGDSVTDSVRARVTGENAYTIAVLPDTQDYTNPGGVDIFKNMTQWLVDNKDSQNIEFVIHVGDITTNNNDTYHWPYAEEALRILDGEIPYSLAPGNHDQNTGNAANHSTDPLDTRFSPDKQAEVNDTFGGVYDQEPERSANNYHTFTSPDGTDWLVLSVEFGPRDDVLRWASEVIEDHLDHRVIVVNHSYMTWAGRHDATGAPLYDEGTGYDYGMGNSPEGANDGETIYRELVQKYSNVSFTFSGHIFGDGAETLVSYDQFGNPVHQMMVNYQNGVSSEITSDAGLGSGSNGGNGAIRLLTIDPENDSVYTSTYFTELDDYLDTPRGDGELDRDGLTGPYRGQQETITGVDLGTPELVAIAKAGDDQFVSAASGEAKANVTLKGDGTLNPADDGGLTYEWLNEDGEVVATGATPTLELGAGQHDFTLKVTDSQGRASIDEIKVVVANDDTLLVDNFNDGNADGWARPGPDVAVDFDTTDAFGIEALPGDENASVTFLPGLSSSQGLRVAPQQALPAGTTVNSYTLGFDVLIPEESASTYTSFFQTDLTNASDAEFFLHSTRGIGINQDYTGIGEFSFDEWHRIVFRVEQSGEDVTISKFIDGTKVGTQTMPADRYEVDLSEGVLLFTDENGETSNVYLSSVLFTDKVYTDQEIAALGGAKAGGIADEKPTDYSVQIDFSAQGMPDEFGNATAAPGSIGSGIGSFLVKGSAASRDTAEDGQAAPEGRVFEQSDSANNVLVWGAQEAKGWSDYVYEATLKTTDNDDIGVVFYYQDEDNHYRVVFNGETNTRSLVRVSGGEETVLAETHAGTPWSRDMAVKVAVEGDTVNVFLDGKSVFGPVVDEAPLQGGTVGFYSGNQRSSQFDTVSVNPVTLTAHAGENQRVIDTDGDGSVTVALDADASFGIEGEASFVWKDADSNVLATGQSAEVTLETGRQPVTLEVTDENGDVATDTVIVDAVSKDKVLLSDDFGAGDWQSRWTIVDEGEFGGVGENGTSSDWDLQDGRLTQLSDLKSRQLEWQGASAGDNWQKGWSPLGDGVNVLRKGTYALFDDDAAMEWSDYAVDANIVTPDNGALGLMFYYQDPENYYKIELDANGDYDRNPRNGAGSLFQLIEVKDGVERYLNQFPAKYTPGEEFNLRVEVVDNQIQAYVDGDALFAYPIETHAQSKGTVGLFSWDSAGVAFDDVQVVSLAADTVDPGDNEAPVAGDDEGFVTGAGEALTLAAAVLLANDSDADGDTLEIVSVQGAEHGTVALDDNGNVVFTPEDGYTGEASFTYTVSDGEGGTDTATVEIEIEAGENTAPKAGSDRLYALEDSPVTVSAATLLANDTDADGDTLEILSVQDAENGTVEIVDGKVVFTPEDGFSGDASFTYTVSDGRGGEATGTVHVAVRAQPNRAPSAAADSVSVDAGLAATIAAATLLANDTDADADTLDILSVQDAEHGTVALDDDGNVVFTPEDGYTGEASFTYTVSDGRGGTDTASVTVTVEEADAHEDWTVGTPGNDTLKGSFFEENRIFGDDGDDDIRGGLFADELEGGDGDDDLDGGFGDDRLDGGEGDDMLAGGFGNDSLAGGEGDDALDGGFGRDLLKGGAGNDRLDGGWCRDTLDGGEGDDMLTGGRGDDTFVFAENSGNDIVTDFEAGSDVIDLSALDFGDFDDVLAALEEIDGGTVLVLDDSGNNAVLLDGVAASDLSADDFRFA</sequence>
<accession>A0A7S8C3S2</accession>
<dbReference type="Gene3D" id="2.60.40.3440">
    <property type="match status" value="3"/>
</dbReference>
<dbReference type="NCBIfam" id="NF012211">
    <property type="entry name" value="tand_rpt_95"/>
    <property type="match status" value="3"/>
</dbReference>
<dbReference type="SUPFAM" id="SSF51120">
    <property type="entry name" value="beta-Roll"/>
    <property type="match status" value="2"/>
</dbReference>